<dbReference type="AlphaFoldDB" id="A0A914S447"/>
<proteinExistence type="predicted"/>
<evidence type="ECO:0000313" key="1">
    <source>
        <dbReference type="Proteomes" id="UP000887564"/>
    </source>
</evidence>
<evidence type="ECO:0000313" key="2">
    <source>
        <dbReference type="WBParaSite" id="PEQ_0001310701-mRNA-1"/>
    </source>
</evidence>
<protein>
    <submittedName>
        <fullName evidence="2">Uncharacterized protein</fullName>
    </submittedName>
</protein>
<reference evidence="2" key="1">
    <citation type="submission" date="2022-11" db="UniProtKB">
        <authorList>
            <consortium name="WormBaseParasite"/>
        </authorList>
    </citation>
    <scope>IDENTIFICATION</scope>
</reference>
<sequence>MKTFLKSFLRYSLSASKLISFQAPRVGWMKCHTGSFIL</sequence>
<organism evidence="1 2">
    <name type="scientific">Parascaris equorum</name>
    <name type="common">Equine roundworm</name>
    <dbReference type="NCBI Taxonomy" id="6256"/>
    <lineage>
        <taxon>Eukaryota</taxon>
        <taxon>Metazoa</taxon>
        <taxon>Ecdysozoa</taxon>
        <taxon>Nematoda</taxon>
        <taxon>Chromadorea</taxon>
        <taxon>Rhabditida</taxon>
        <taxon>Spirurina</taxon>
        <taxon>Ascaridomorpha</taxon>
        <taxon>Ascaridoidea</taxon>
        <taxon>Ascarididae</taxon>
        <taxon>Parascaris</taxon>
    </lineage>
</organism>
<keyword evidence="1" id="KW-1185">Reference proteome</keyword>
<accession>A0A914S447</accession>
<name>A0A914S447_PAREQ</name>
<dbReference type="Proteomes" id="UP000887564">
    <property type="component" value="Unplaced"/>
</dbReference>
<dbReference type="WBParaSite" id="PEQ_0001310701-mRNA-1">
    <property type="protein sequence ID" value="PEQ_0001310701-mRNA-1"/>
    <property type="gene ID" value="PEQ_0001310701"/>
</dbReference>